<evidence type="ECO:0000313" key="3">
    <source>
        <dbReference type="Proteomes" id="UP001151699"/>
    </source>
</evidence>
<dbReference type="SUPFAM" id="SSF53335">
    <property type="entry name" value="S-adenosyl-L-methionine-dependent methyltransferases"/>
    <property type="match status" value="1"/>
</dbReference>
<gene>
    <name evidence="2" type="ORF">Bhyg_04441</name>
</gene>
<dbReference type="Gene3D" id="3.40.50.150">
    <property type="entry name" value="Vaccinia Virus protein VP39"/>
    <property type="match status" value="1"/>
</dbReference>
<dbReference type="OrthoDB" id="10258744at2759"/>
<dbReference type="PANTHER" id="PTHR20974">
    <property type="entry name" value="UPF0585 PROTEIN CG18661"/>
    <property type="match status" value="1"/>
</dbReference>
<dbReference type="EMBL" id="WJQU01000001">
    <property type="protein sequence ID" value="KAJ6649207.1"/>
    <property type="molecule type" value="Genomic_DNA"/>
</dbReference>
<accession>A0A9Q0S8G0</accession>
<proteinExistence type="inferred from homology"/>
<name>A0A9Q0S8G0_9DIPT</name>
<keyword evidence="3" id="KW-1185">Reference proteome</keyword>
<sequence>MKKATYEAANRNAEPILQFLQTALDCNRQDLKLLEISSGSGQHAAFFAPNFPNIMFQPSECDESLLGSIDCWREDSQAGNICPAMQIDVRTPYTEWGKNPSPTGPYLNDPYNVDFKELANQLDYILNINMIHISPFKCTEGLFRNSSSLLKTNGLLITYGPYGVDGIITPRSNVLFDRYLRLRDSRWGVRDLTMLREFCKKFGFELEKCVDMPANNKICVWKKVSASGENI</sequence>
<dbReference type="AlphaFoldDB" id="A0A9Q0S8G0"/>
<comment type="caution">
    <text evidence="2">The sequence shown here is derived from an EMBL/GenBank/DDBJ whole genome shotgun (WGS) entry which is preliminary data.</text>
</comment>
<reference evidence="2" key="1">
    <citation type="submission" date="2022-07" db="EMBL/GenBank/DDBJ databases">
        <authorList>
            <person name="Trinca V."/>
            <person name="Uliana J.V.C."/>
            <person name="Torres T.T."/>
            <person name="Ward R.J."/>
            <person name="Monesi N."/>
        </authorList>
    </citation>
    <scope>NUCLEOTIDE SEQUENCE</scope>
    <source>
        <strain evidence="2">HSMRA1968</strain>
        <tissue evidence="2">Whole embryos</tissue>
    </source>
</reference>
<comment type="similarity">
    <text evidence="1">Belongs to the UPF0585 family.</text>
</comment>
<dbReference type="Proteomes" id="UP001151699">
    <property type="component" value="Chromosome A"/>
</dbReference>
<dbReference type="InterPro" id="IPR029063">
    <property type="entry name" value="SAM-dependent_MTases_sf"/>
</dbReference>
<dbReference type="InterPro" id="IPR010342">
    <property type="entry name" value="DUF938"/>
</dbReference>
<organism evidence="2 3">
    <name type="scientific">Pseudolycoriella hygida</name>
    <dbReference type="NCBI Taxonomy" id="35572"/>
    <lineage>
        <taxon>Eukaryota</taxon>
        <taxon>Metazoa</taxon>
        <taxon>Ecdysozoa</taxon>
        <taxon>Arthropoda</taxon>
        <taxon>Hexapoda</taxon>
        <taxon>Insecta</taxon>
        <taxon>Pterygota</taxon>
        <taxon>Neoptera</taxon>
        <taxon>Endopterygota</taxon>
        <taxon>Diptera</taxon>
        <taxon>Nematocera</taxon>
        <taxon>Sciaroidea</taxon>
        <taxon>Sciaridae</taxon>
        <taxon>Pseudolycoriella</taxon>
    </lineage>
</organism>
<evidence type="ECO:0000313" key="2">
    <source>
        <dbReference type="EMBL" id="KAJ6649207.1"/>
    </source>
</evidence>
<protein>
    <submittedName>
        <fullName evidence="2">UPF0585 protein</fullName>
    </submittedName>
</protein>
<dbReference type="PANTHER" id="PTHR20974:SF0">
    <property type="entry name" value="UPF0585 PROTEIN CG18661"/>
    <property type="match status" value="1"/>
</dbReference>
<dbReference type="Pfam" id="PF06080">
    <property type="entry name" value="DUF938"/>
    <property type="match status" value="1"/>
</dbReference>
<evidence type="ECO:0000256" key="1">
    <source>
        <dbReference type="ARBA" id="ARBA00008308"/>
    </source>
</evidence>